<keyword evidence="3" id="KW-1185">Reference proteome</keyword>
<evidence type="ECO:0000313" key="3">
    <source>
        <dbReference type="Proteomes" id="UP000663992"/>
    </source>
</evidence>
<dbReference type="EMBL" id="JAFKCS010000007">
    <property type="protein sequence ID" value="MBN7820093.1"/>
    <property type="molecule type" value="Genomic_DNA"/>
</dbReference>
<evidence type="ECO:0000256" key="1">
    <source>
        <dbReference type="SAM" id="MobiDB-lite"/>
    </source>
</evidence>
<feature type="compositionally biased region" description="Polar residues" evidence="1">
    <location>
        <begin position="233"/>
        <end position="246"/>
    </location>
</feature>
<name>A0ABS3CSJ7_9ALTE</name>
<proteinExistence type="predicted"/>
<comment type="caution">
    <text evidence="2">The sequence shown here is derived from an EMBL/GenBank/DDBJ whole genome shotgun (WGS) entry which is preliminary data.</text>
</comment>
<accession>A0ABS3CSJ7</accession>
<protein>
    <submittedName>
        <fullName evidence="2">Uncharacterized protein</fullName>
    </submittedName>
</protein>
<sequence>MPSISQAQSAIAQFANTQTAEKPSGFDQNKFSQLVTLLGDLAPPQATGHRANGTELQAPGAFATGDDVASMQASLLSALKQSVFSANHSAPEASMQATEQVAKTYAKETGKLADDIRDIVERAKTYSFGEDGFQADDVFDTLNMLHHIPLVSDVYQQVTEDSISAAASVVGSFIFAGPLGVAYSAADLIAKEVTGDSMFNNIVQFTQDVFSGDSDIAQKLPEKSSPPIASDLIPSQQNFTTKLSTR</sequence>
<organism evidence="2 3">
    <name type="scientific">Bowmanella yangjiangensis</name>
    <dbReference type="NCBI Taxonomy" id="2811230"/>
    <lineage>
        <taxon>Bacteria</taxon>
        <taxon>Pseudomonadati</taxon>
        <taxon>Pseudomonadota</taxon>
        <taxon>Gammaproteobacteria</taxon>
        <taxon>Alteromonadales</taxon>
        <taxon>Alteromonadaceae</taxon>
        <taxon>Bowmanella</taxon>
    </lineage>
</organism>
<gene>
    <name evidence="2" type="ORF">J0A65_09470</name>
</gene>
<reference evidence="2 3" key="1">
    <citation type="submission" date="2021-03" db="EMBL/GenBank/DDBJ databases">
        <title>novel species isolated from a fishpond in China.</title>
        <authorList>
            <person name="Lu H."/>
            <person name="Cai Z."/>
        </authorList>
    </citation>
    <scope>NUCLEOTIDE SEQUENCE [LARGE SCALE GENOMIC DNA]</scope>
    <source>
        <strain evidence="2 3">Y57</strain>
    </source>
</reference>
<feature type="region of interest" description="Disordered" evidence="1">
    <location>
        <begin position="223"/>
        <end position="246"/>
    </location>
</feature>
<evidence type="ECO:0000313" key="2">
    <source>
        <dbReference type="EMBL" id="MBN7820093.1"/>
    </source>
</evidence>
<dbReference type="RefSeq" id="WP_206593928.1">
    <property type="nucleotide sequence ID" value="NZ_JAFKCS010000007.1"/>
</dbReference>
<dbReference type="Proteomes" id="UP000663992">
    <property type="component" value="Unassembled WGS sequence"/>
</dbReference>